<protein>
    <submittedName>
        <fullName evidence="1">Uncharacterized protein</fullName>
    </submittedName>
</protein>
<dbReference type="RefSeq" id="WP_344126013.1">
    <property type="nucleotide sequence ID" value="NZ_BAAARA010000001.1"/>
</dbReference>
<dbReference type="Proteomes" id="UP001501218">
    <property type="component" value="Unassembled WGS sequence"/>
</dbReference>
<evidence type="ECO:0000313" key="2">
    <source>
        <dbReference type="Proteomes" id="UP001501218"/>
    </source>
</evidence>
<accession>A0ABP5SJQ2</accession>
<comment type="caution">
    <text evidence="1">The sequence shown here is derived from an EMBL/GenBank/DDBJ whole genome shotgun (WGS) entry which is preliminary data.</text>
</comment>
<sequence length="230" mass="25209">MADRSGTDEHVLRFKQEPILKEQWAREDERLLWFDLPSQGYVASVIGGQSRIPHVALNEVRGSLVDAPEWPLPSEQLVNGRFLGEEWADDPSIMWWVFAAGPSEDAVLLGDHLVQVPDEAFLVMTTQRFAVVVKGKHLADEEQASGGGLFGRAKAVAAQVQRVAESVKSDNGPVSYAEVPVERIARVEAVDLGCGIPRATFIRLEFTDGSALLARVPRGFAEAHAEHFAS</sequence>
<organism evidence="1 2">
    <name type="scientific">Saccharopolyspora halophila</name>
    <dbReference type="NCBI Taxonomy" id="405551"/>
    <lineage>
        <taxon>Bacteria</taxon>
        <taxon>Bacillati</taxon>
        <taxon>Actinomycetota</taxon>
        <taxon>Actinomycetes</taxon>
        <taxon>Pseudonocardiales</taxon>
        <taxon>Pseudonocardiaceae</taxon>
        <taxon>Saccharopolyspora</taxon>
    </lineage>
</organism>
<keyword evidence="2" id="KW-1185">Reference proteome</keyword>
<name>A0ABP5SJQ2_9PSEU</name>
<reference evidence="2" key="1">
    <citation type="journal article" date="2019" name="Int. J. Syst. Evol. Microbiol.">
        <title>The Global Catalogue of Microorganisms (GCM) 10K type strain sequencing project: providing services to taxonomists for standard genome sequencing and annotation.</title>
        <authorList>
            <consortium name="The Broad Institute Genomics Platform"/>
            <consortium name="The Broad Institute Genome Sequencing Center for Infectious Disease"/>
            <person name="Wu L."/>
            <person name="Ma J."/>
        </authorList>
    </citation>
    <scope>NUCLEOTIDE SEQUENCE [LARGE SCALE GENOMIC DNA]</scope>
    <source>
        <strain evidence="2">JCM 16221</strain>
    </source>
</reference>
<dbReference type="EMBL" id="BAAARA010000001">
    <property type="protein sequence ID" value="GAA2332745.1"/>
    <property type="molecule type" value="Genomic_DNA"/>
</dbReference>
<proteinExistence type="predicted"/>
<gene>
    <name evidence="1" type="ORF">GCM10009854_05070</name>
</gene>
<evidence type="ECO:0000313" key="1">
    <source>
        <dbReference type="EMBL" id="GAA2332745.1"/>
    </source>
</evidence>